<evidence type="ECO:0000256" key="2">
    <source>
        <dbReference type="ARBA" id="ARBA00022692"/>
    </source>
</evidence>
<evidence type="ECO:0000256" key="4">
    <source>
        <dbReference type="ARBA" id="ARBA00023136"/>
    </source>
</evidence>
<dbReference type="PANTHER" id="PTHR37422:SF13">
    <property type="entry name" value="LIPOPOLYSACCHARIDE BIOSYNTHESIS PROTEIN PA4999-RELATED"/>
    <property type="match status" value="1"/>
</dbReference>
<keyword evidence="4 5" id="KW-0472">Membrane</keyword>
<gene>
    <name evidence="7" type="ORF">COX77_00875</name>
</gene>
<dbReference type="AlphaFoldDB" id="A0A2M7VG57"/>
<evidence type="ECO:0000313" key="7">
    <source>
        <dbReference type="EMBL" id="PIZ99662.1"/>
    </source>
</evidence>
<evidence type="ECO:0000313" key="8">
    <source>
        <dbReference type="Proteomes" id="UP000230405"/>
    </source>
</evidence>
<feature type="transmembrane region" description="Helical" evidence="5">
    <location>
        <begin position="250"/>
        <end position="266"/>
    </location>
</feature>
<comment type="caution">
    <text evidence="7">The sequence shown here is derived from an EMBL/GenBank/DDBJ whole genome shotgun (WGS) entry which is preliminary data.</text>
</comment>
<dbReference type="EMBL" id="PFPO01000016">
    <property type="protein sequence ID" value="PIZ99662.1"/>
    <property type="molecule type" value="Genomic_DNA"/>
</dbReference>
<dbReference type="Proteomes" id="UP000230405">
    <property type="component" value="Unassembled WGS sequence"/>
</dbReference>
<name>A0A2M7VG57_9BACT</name>
<dbReference type="PANTHER" id="PTHR37422">
    <property type="entry name" value="TEICHURONIC ACID BIOSYNTHESIS PROTEIN TUAE"/>
    <property type="match status" value="1"/>
</dbReference>
<proteinExistence type="predicted"/>
<comment type="subcellular location">
    <subcellularLocation>
        <location evidence="1">Membrane</location>
        <topology evidence="1">Multi-pass membrane protein</topology>
    </subcellularLocation>
</comment>
<feature type="transmembrane region" description="Helical" evidence="5">
    <location>
        <begin position="40"/>
        <end position="63"/>
    </location>
</feature>
<feature type="transmembrane region" description="Helical" evidence="5">
    <location>
        <begin position="158"/>
        <end position="178"/>
    </location>
</feature>
<dbReference type="InterPro" id="IPR007016">
    <property type="entry name" value="O-antigen_ligase-rel_domated"/>
</dbReference>
<keyword evidence="3 5" id="KW-1133">Transmembrane helix</keyword>
<evidence type="ECO:0000256" key="3">
    <source>
        <dbReference type="ARBA" id="ARBA00022989"/>
    </source>
</evidence>
<feature type="transmembrane region" description="Helical" evidence="5">
    <location>
        <begin position="101"/>
        <end position="119"/>
    </location>
</feature>
<organism evidence="7 8">
    <name type="scientific">Candidatus Komeilibacteria bacterium CG_4_10_14_0_2_um_filter_37_10</name>
    <dbReference type="NCBI Taxonomy" id="1974470"/>
    <lineage>
        <taxon>Bacteria</taxon>
        <taxon>Candidatus Komeiliibacteriota</taxon>
    </lineage>
</organism>
<evidence type="ECO:0000259" key="6">
    <source>
        <dbReference type="Pfam" id="PF04932"/>
    </source>
</evidence>
<feature type="transmembrane region" description="Helical" evidence="5">
    <location>
        <begin position="366"/>
        <end position="390"/>
    </location>
</feature>
<dbReference type="InterPro" id="IPR051533">
    <property type="entry name" value="WaaL-like"/>
</dbReference>
<feature type="transmembrane region" description="Helical" evidence="5">
    <location>
        <begin position="125"/>
        <end position="146"/>
    </location>
</feature>
<feature type="transmembrane region" description="Helical" evidence="5">
    <location>
        <begin position="273"/>
        <end position="294"/>
    </location>
</feature>
<protein>
    <recommendedName>
        <fullName evidence="6">O-antigen ligase-related domain-containing protein</fullName>
    </recommendedName>
</protein>
<feature type="transmembrane region" description="Helical" evidence="5">
    <location>
        <begin position="198"/>
        <end position="219"/>
    </location>
</feature>
<sequence>MLYLIFLILFFIAFAFFCWSNVRRGIYAICLLLPTYLVRFTIGGIPLTLLEGMIIILFIIWLIKIYQDQSLDLAITGQIRKLFHWRNWSENMVVINLIPPVIRWPLVIFLAASFVAFLWSPNQFAAAGIWKAYFLEAVVFFVLVIYNIKNHQQLNWVVNNLAILAIVIFIYALIQKLTGWQIPNPEWANPFDRRVTTFFGYPNANGLLLGPLSVIFLATSFLSQNIFSRLLKITAVVASLSTIVWAQSEGALVASCLVMLVILLVQKRTRKRVIILVIILLALSLTQIDQLPIIKQKILLQDLSGQIRQQQWTETTQMLEKNILLGGGLANYQAAISPYHQRGMNIDGQWQPVEIYLYPHNIILNFWTEIGLIGLLAFLAMIIGAGLLIYRAILIIKKTNLEQRRQYEQYLLAGAGALAVIFIHGLVDVHYFKNDLSILFWLVMGLIVINYNLLSSKEA</sequence>
<evidence type="ECO:0000256" key="5">
    <source>
        <dbReference type="SAM" id="Phobius"/>
    </source>
</evidence>
<reference evidence="8" key="1">
    <citation type="submission" date="2017-09" db="EMBL/GenBank/DDBJ databases">
        <title>Depth-based differentiation of microbial function through sediment-hosted aquifers and enrichment of novel symbionts in the deep terrestrial subsurface.</title>
        <authorList>
            <person name="Probst A.J."/>
            <person name="Ladd B."/>
            <person name="Jarett J.K."/>
            <person name="Geller-Mcgrath D.E."/>
            <person name="Sieber C.M.K."/>
            <person name="Emerson J.B."/>
            <person name="Anantharaman K."/>
            <person name="Thomas B.C."/>
            <person name="Malmstrom R."/>
            <person name="Stieglmeier M."/>
            <person name="Klingl A."/>
            <person name="Woyke T."/>
            <person name="Ryan C.M."/>
            <person name="Banfield J.F."/>
        </authorList>
    </citation>
    <scope>NUCLEOTIDE SEQUENCE [LARGE SCALE GENOMIC DNA]</scope>
</reference>
<evidence type="ECO:0000256" key="1">
    <source>
        <dbReference type="ARBA" id="ARBA00004141"/>
    </source>
</evidence>
<dbReference type="Pfam" id="PF04932">
    <property type="entry name" value="Wzy_C"/>
    <property type="match status" value="1"/>
</dbReference>
<keyword evidence="2 5" id="KW-0812">Transmembrane</keyword>
<accession>A0A2M7VG57</accession>
<dbReference type="GO" id="GO:0016020">
    <property type="term" value="C:membrane"/>
    <property type="evidence" value="ECO:0007669"/>
    <property type="project" value="UniProtKB-SubCell"/>
</dbReference>
<feature type="transmembrane region" description="Helical" evidence="5">
    <location>
        <begin position="410"/>
        <end position="432"/>
    </location>
</feature>
<feature type="domain" description="O-antigen ligase-related" evidence="6">
    <location>
        <begin position="235"/>
        <end position="379"/>
    </location>
</feature>
<feature type="transmembrane region" description="Helical" evidence="5">
    <location>
        <begin position="438"/>
        <end position="454"/>
    </location>
</feature>